<name>A0A0A7EL37_9GAMM</name>
<evidence type="ECO:0000256" key="1">
    <source>
        <dbReference type="ARBA" id="ARBA00001946"/>
    </source>
</evidence>
<dbReference type="InterPro" id="IPR000160">
    <property type="entry name" value="GGDEF_dom"/>
</dbReference>
<evidence type="ECO:0000259" key="2">
    <source>
        <dbReference type="PROSITE" id="PS50112"/>
    </source>
</evidence>
<reference evidence="5 6" key="1">
    <citation type="submission" date="2014-11" db="EMBL/GenBank/DDBJ databases">
        <title>Complete Genome Sequence of Pseudoalteromonas sp. Strain OCN003 Isolated from Kaneohe Bay, Oahu, Hawaii.</title>
        <authorList>
            <person name="Beurmann S."/>
            <person name="Videau P."/>
            <person name="Ushijima B."/>
            <person name="Smith A.M."/>
            <person name="Aeby G.S."/>
            <person name="Callahan S.M."/>
            <person name="Belcaid M."/>
        </authorList>
    </citation>
    <scope>NUCLEOTIDE SEQUENCE [LARGE SCALE GENOMIC DNA]</scope>
    <source>
        <strain evidence="5 6">OCN003</strain>
    </source>
</reference>
<dbReference type="RefSeq" id="WP_040136283.1">
    <property type="nucleotide sequence ID" value="NZ_CP009889.1"/>
</dbReference>
<dbReference type="PANTHER" id="PTHR46663">
    <property type="entry name" value="DIGUANYLATE CYCLASE DGCT-RELATED"/>
    <property type="match status" value="1"/>
</dbReference>
<evidence type="ECO:0000313" key="6">
    <source>
        <dbReference type="Proteomes" id="UP000030341"/>
    </source>
</evidence>
<dbReference type="PROSITE" id="PS50113">
    <property type="entry name" value="PAC"/>
    <property type="match status" value="1"/>
</dbReference>
<dbReference type="eggNOG" id="COG3706">
    <property type="taxonomic scope" value="Bacteria"/>
</dbReference>
<dbReference type="InterPro" id="IPR013656">
    <property type="entry name" value="PAS_4"/>
</dbReference>
<dbReference type="CDD" id="cd01949">
    <property type="entry name" value="GGDEF"/>
    <property type="match status" value="1"/>
</dbReference>
<dbReference type="InterPro" id="IPR000700">
    <property type="entry name" value="PAS-assoc_C"/>
</dbReference>
<protein>
    <submittedName>
        <fullName evidence="5">Histidine kinase</fullName>
    </submittedName>
</protein>
<dbReference type="InterPro" id="IPR052163">
    <property type="entry name" value="DGC-Regulatory_Protein"/>
</dbReference>
<dbReference type="AlphaFoldDB" id="A0A0A7EL37"/>
<dbReference type="Gene3D" id="3.30.450.20">
    <property type="entry name" value="PAS domain"/>
    <property type="match status" value="2"/>
</dbReference>
<gene>
    <name evidence="5" type="ORF">OM33_20195</name>
</gene>
<sequence>MTTELKTRIAMLEGMLSTIEACVFSKDLDGRYTYVNQAVAKVFGLPIEEIIGKDDSHFFDLAQSKELIENDQLVMRTGKVLKKEETNFVKAFNRELTYQIIKKPLYDDNNNLIGVCGIATDVTEQRQLQNKVIEQNKLLDIVLDNVAAHIYMKNDAREFMYVNAKVAELFGLPVEQIVGAKEQDILPKEMADHFHESDSALFISGEKQTIEETVEDELGNIRHYLSVKVPFEQQGRKSLIGFSTEVTELYELKEQFRKQANTDYLTNLFNRRYFVETAEREFKRAERSSEPYALMSLDIDHFKKINDQYGHPIGDVVLQSFATNLQANLREGDVLARIGGEEFAILLPNTPFDKAQLVAERIREYQDNTPIVTERGGVLAKVSIGLVMKQSDDVSFESLFKRVDKALYQAKEQGRNCVVAYQN</sequence>
<evidence type="ECO:0000259" key="3">
    <source>
        <dbReference type="PROSITE" id="PS50113"/>
    </source>
</evidence>
<evidence type="ECO:0000313" key="5">
    <source>
        <dbReference type="EMBL" id="AIY67359.1"/>
    </source>
</evidence>
<dbReference type="PROSITE" id="PS50887">
    <property type="entry name" value="GGDEF"/>
    <property type="match status" value="1"/>
</dbReference>
<dbReference type="CDD" id="cd00130">
    <property type="entry name" value="PAS"/>
    <property type="match status" value="1"/>
</dbReference>
<dbReference type="NCBIfam" id="TIGR00254">
    <property type="entry name" value="GGDEF"/>
    <property type="match status" value="1"/>
</dbReference>
<feature type="domain" description="PAC" evidence="3">
    <location>
        <begin position="82"/>
        <end position="134"/>
    </location>
</feature>
<dbReference type="KEGG" id="pseo:OM33_20195"/>
<dbReference type="InterPro" id="IPR035965">
    <property type="entry name" value="PAS-like_dom_sf"/>
</dbReference>
<dbReference type="STRING" id="1348114.OM33_20195"/>
<dbReference type="Gene3D" id="3.30.70.270">
    <property type="match status" value="1"/>
</dbReference>
<dbReference type="InterPro" id="IPR029787">
    <property type="entry name" value="Nucleotide_cyclase"/>
</dbReference>
<keyword evidence="5" id="KW-0808">Transferase</keyword>
<keyword evidence="5" id="KW-0418">Kinase</keyword>
<proteinExistence type="predicted"/>
<keyword evidence="6" id="KW-1185">Reference proteome</keyword>
<dbReference type="InterPro" id="IPR000014">
    <property type="entry name" value="PAS"/>
</dbReference>
<dbReference type="Pfam" id="PF00990">
    <property type="entry name" value="GGDEF"/>
    <property type="match status" value="1"/>
</dbReference>
<dbReference type="Proteomes" id="UP000030341">
    <property type="component" value="Chromosome 2"/>
</dbReference>
<dbReference type="SUPFAM" id="SSF55073">
    <property type="entry name" value="Nucleotide cyclase"/>
    <property type="match status" value="1"/>
</dbReference>
<dbReference type="GO" id="GO:0016301">
    <property type="term" value="F:kinase activity"/>
    <property type="evidence" value="ECO:0007669"/>
    <property type="project" value="UniProtKB-KW"/>
</dbReference>
<dbReference type="HOGENOM" id="CLU_000445_11_4_6"/>
<dbReference type="OrthoDB" id="73375at2"/>
<dbReference type="FunFam" id="3.30.70.270:FF:000001">
    <property type="entry name" value="Diguanylate cyclase domain protein"/>
    <property type="match status" value="1"/>
</dbReference>
<comment type="cofactor">
    <cofactor evidence="1">
        <name>Mg(2+)</name>
        <dbReference type="ChEBI" id="CHEBI:18420"/>
    </cofactor>
</comment>
<feature type="domain" description="PAS" evidence="2">
    <location>
        <begin position="8"/>
        <end position="61"/>
    </location>
</feature>
<dbReference type="NCBIfam" id="TIGR00229">
    <property type="entry name" value="sensory_box"/>
    <property type="match status" value="2"/>
</dbReference>
<dbReference type="EMBL" id="CP009889">
    <property type="protein sequence ID" value="AIY67359.1"/>
    <property type="molecule type" value="Genomic_DNA"/>
</dbReference>
<dbReference type="SMART" id="SM00267">
    <property type="entry name" value="GGDEF"/>
    <property type="match status" value="1"/>
</dbReference>
<feature type="domain" description="PAS" evidence="2">
    <location>
        <begin position="135"/>
        <end position="217"/>
    </location>
</feature>
<accession>A0A0A7EL37</accession>
<dbReference type="SUPFAM" id="SSF55785">
    <property type="entry name" value="PYP-like sensor domain (PAS domain)"/>
    <property type="match status" value="2"/>
</dbReference>
<dbReference type="PROSITE" id="PS50112">
    <property type="entry name" value="PAS"/>
    <property type="match status" value="2"/>
</dbReference>
<evidence type="ECO:0000259" key="4">
    <source>
        <dbReference type="PROSITE" id="PS50887"/>
    </source>
</evidence>
<dbReference type="InterPro" id="IPR043128">
    <property type="entry name" value="Rev_trsase/Diguanyl_cyclase"/>
</dbReference>
<dbReference type="PANTHER" id="PTHR46663:SF4">
    <property type="entry name" value="DIGUANYLATE CYCLASE DGCT-RELATED"/>
    <property type="match status" value="1"/>
</dbReference>
<feature type="domain" description="GGDEF" evidence="4">
    <location>
        <begin position="290"/>
        <end position="423"/>
    </location>
</feature>
<organism evidence="5 6">
    <name type="scientific">Pseudoalteromonas piratica</name>
    <dbReference type="NCBI Taxonomy" id="1348114"/>
    <lineage>
        <taxon>Bacteria</taxon>
        <taxon>Pseudomonadati</taxon>
        <taxon>Pseudomonadota</taxon>
        <taxon>Gammaproteobacteria</taxon>
        <taxon>Alteromonadales</taxon>
        <taxon>Pseudoalteromonadaceae</taxon>
        <taxon>Pseudoalteromonas</taxon>
    </lineage>
</organism>
<dbReference type="SMART" id="SM00091">
    <property type="entry name" value="PAS"/>
    <property type="match status" value="2"/>
</dbReference>
<dbReference type="Pfam" id="PF08448">
    <property type="entry name" value="PAS_4"/>
    <property type="match status" value="2"/>
</dbReference>